<dbReference type="InterPro" id="IPR001727">
    <property type="entry name" value="GDT1-like"/>
</dbReference>
<evidence type="ECO:0000256" key="2">
    <source>
        <dbReference type="ARBA" id="ARBA00009190"/>
    </source>
</evidence>
<name>A0A226BY07_9FIRM</name>
<gene>
    <name evidence="7" type="ORF">CDO51_07475</name>
</gene>
<evidence type="ECO:0000313" key="8">
    <source>
        <dbReference type="Proteomes" id="UP000214588"/>
    </source>
</evidence>
<dbReference type="Pfam" id="PF01169">
    <property type="entry name" value="GDT1"/>
    <property type="match status" value="1"/>
</dbReference>
<comment type="caution">
    <text evidence="6">Lacks conserved residue(s) required for the propagation of feature annotation.</text>
</comment>
<feature type="transmembrane region" description="Helical" evidence="6">
    <location>
        <begin position="68"/>
        <end position="87"/>
    </location>
</feature>
<evidence type="ECO:0000256" key="3">
    <source>
        <dbReference type="ARBA" id="ARBA00022692"/>
    </source>
</evidence>
<sequence>MFESIFVTFLLVFLAELGDKTQLATMLLATQKKSAIGVFIGASTALVLSALIGVTLGHYLSKLVPEHILKIGAGISFIVIGVFLLWAPKG</sequence>
<dbReference type="GO" id="GO:0016020">
    <property type="term" value="C:membrane"/>
    <property type="evidence" value="ECO:0007669"/>
    <property type="project" value="UniProtKB-SubCell"/>
</dbReference>
<evidence type="ECO:0000256" key="4">
    <source>
        <dbReference type="ARBA" id="ARBA00022989"/>
    </source>
</evidence>
<keyword evidence="8" id="KW-1185">Reference proteome</keyword>
<dbReference type="PANTHER" id="PTHR12608:SF1">
    <property type="entry name" value="TRANSMEMBRANE PROTEIN 165"/>
    <property type="match status" value="1"/>
</dbReference>
<proteinExistence type="inferred from homology"/>
<keyword evidence="4 6" id="KW-1133">Transmembrane helix</keyword>
<evidence type="ECO:0000313" key="7">
    <source>
        <dbReference type="EMBL" id="OWZ83652.1"/>
    </source>
</evidence>
<keyword evidence="5 6" id="KW-0472">Membrane</keyword>
<dbReference type="AlphaFoldDB" id="A0A226BY07"/>
<dbReference type="RefSeq" id="WP_089023667.1">
    <property type="nucleotide sequence ID" value="NZ_NIQC01000014.1"/>
</dbReference>
<organism evidence="7 8">
    <name type="scientific">Natranaerobius trueperi</name>
    <dbReference type="NCBI Taxonomy" id="759412"/>
    <lineage>
        <taxon>Bacteria</taxon>
        <taxon>Bacillati</taxon>
        <taxon>Bacillota</taxon>
        <taxon>Clostridia</taxon>
        <taxon>Natranaerobiales</taxon>
        <taxon>Natranaerobiaceae</taxon>
        <taxon>Natranaerobius</taxon>
    </lineage>
</organism>
<comment type="similarity">
    <text evidence="2 6">Belongs to the GDT1 family.</text>
</comment>
<reference evidence="7 8" key="1">
    <citation type="submission" date="2017-06" db="EMBL/GenBank/DDBJ databases">
        <title>Draft Genome Sequence of Natranaerobius trueperi halophilic, alkalithermophilic bacteria from soda lakes.</title>
        <authorList>
            <person name="Zhao B."/>
        </authorList>
    </citation>
    <scope>NUCLEOTIDE SEQUENCE [LARGE SCALE GENOMIC DNA]</scope>
    <source>
        <strain evidence="7 8">DSM 18760</strain>
    </source>
</reference>
<comment type="subcellular location">
    <subcellularLocation>
        <location evidence="1 6">Membrane</location>
        <topology evidence="1 6">Multi-pass membrane protein</topology>
    </subcellularLocation>
</comment>
<keyword evidence="3 6" id="KW-0812">Transmembrane</keyword>
<evidence type="ECO:0000256" key="1">
    <source>
        <dbReference type="ARBA" id="ARBA00004141"/>
    </source>
</evidence>
<dbReference type="PANTHER" id="PTHR12608">
    <property type="entry name" value="TRANSMEMBRANE PROTEIN HTP-1 RELATED"/>
    <property type="match status" value="1"/>
</dbReference>
<protein>
    <recommendedName>
        <fullName evidence="6">GDT1 family protein</fullName>
    </recommendedName>
</protein>
<comment type="caution">
    <text evidence="7">The sequence shown here is derived from an EMBL/GenBank/DDBJ whole genome shotgun (WGS) entry which is preliminary data.</text>
</comment>
<dbReference type="EMBL" id="NIQC01000014">
    <property type="protein sequence ID" value="OWZ83652.1"/>
    <property type="molecule type" value="Genomic_DNA"/>
</dbReference>
<dbReference type="Proteomes" id="UP000214588">
    <property type="component" value="Unassembled WGS sequence"/>
</dbReference>
<evidence type="ECO:0000256" key="6">
    <source>
        <dbReference type="RuleBase" id="RU365102"/>
    </source>
</evidence>
<evidence type="ECO:0000256" key="5">
    <source>
        <dbReference type="ARBA" id="ARBA00023136"/>
    </source>
</evidence>
<accession>A0A226BY07</accession>
<feature type="transmembrane region" description="Helical" evidence="6">
    <location>
        <begin position="34"/>
        <end position="56"/>
    </location>
</feature>
<dbReference type="GO" id="GO:0046873">
    <property type="term" value="F:metal ion transmembrane transporter activity"/>
    <property type="evidence" value="ECO:0007669"/>
    <property type="project" value="InterPro"/>
</dbReference>
<dbReference type="OrthoDB" id="9801356at2"/>